<dbReference type="RefSeq" id="WP_342881701.1">
    <property type="nucleotide sequence ID" value="NZ_JBBMQS010000005.1"/>
</dbReference>
<dbReference type="Gene3D" id="1.10.10.10">
    <property type="entry name" value="Winged helix-like DNA-binding domain superfamily/Winged helix DNA-binding domain"/>
    <property type="match status" value="1"/>
</dbReference>
<dbReference type="EMBL" id="JBBMQS010000005">
    <property type="protein sequence ID" value="MEM5497909.1"/>
    <property type="molecule type" value="Genomic_DNA"/>
</dbReference>
<keyword evidence="6" id="KW-1185">Reference proteome</keyword>
<reference evidence="5 6" key="1">
    <citation type="submission" date="2024-03" db="EMBL/GenBank/DDBJ databases">
        <title>Community enrichment and isolation of bacterial strains for fucoidan degradation.</title>
        <authorList>
            <person name="Sichert A."/>
        </authorList>
    </citation>
    <scope>NUCLEOTIDE SEQUENCE [LARGE SCALE GENOMIC DNA]</scope>
    <source>
        <strain evidence="5 6">AS12</strain>
    </source>
</reference>
<dbReference type="InterPro" id="IPR003488">
    <property type="entry name" value="DprA"/>
</dbReference>
<evidence type="ECO:0000313" key="6">
    <source>
        <dbReference type="Proteomes" id="UP001461163"/>
    </source>
</evidence>
<evidence type="ECO:0000313" key="5">
    <source>
        <dbReference type="EMBL" id="MEM5497909.1"/>
    </source>
</evidence>
<organism evidence="5 6">
    <name type="scientific">Paraglaciecola mesophila</name>
    <dbReference type="NCBI Taxonomy" id="197222"/>
    <lineage>
        <taxon>Bacteria</taxon>
        <taxon>Pseudomonadati</taxon>
        <taxon>Pseudomonadota</taxon>
        <taxon>Gammaproteobacteria</taxon>
        <taxon>Alteromonadales</taxon>
        <taxon>Alteromonadaceae</taxon>
        <taxon>Paraglaciecola</taxon>
    </lineage>
</organism>
<dbReference type="Gene3D" id="3.40.50.450">
    <property type="match status" value="1"/>
</dbReference>
<name>A0ABU9SWR3_9ALTE</name>
<dbReference type="InterPro" id="IPR057338">
    <property type="entry name" value="DprA_SAM"/>
</dbReference>
<comment type="caution">
    <text evidence="5">The sequence shown here is derived from an EMBL/GenBank/DDBJ whole genome shotgun (WGS) entry which is preliminary data.</text>
</comment>
<comment type="similarity">
    <text evidence="1">Belongs to the DprA/Smf family.</text>
</comment>
<evidence type="ECO:0000259" key="2">
    <source>
        <dbReference type="Pfam" id="PF02481"/>
    </source>
</evidence>
<dbReference type="InterPro" id="IPR057666">
    <property type="entry name" value="DrpA_SLOG"/>
</dbReference>
<dbReference type="Proteomes" id="UP001461163">
    <property type="component" value="Unassembled WGS sequence"/>
</dbReference>
<dbReference type="Pfam" id="PF02481">
    <property type="entry name" value="DNA_processg_A"/>
    <property type="match status" value="1"/>
</dbReference>
<protein>
    <submittedName>
        <fullName evidence="5">DNA-processing protein DprA</fullName>
    </submittedName>
</protein>
<evidence type="ECO:0000259" key="3">
    <source>
        <dbReference type="Pfam" id="PF17782"/>
    </source>
</evidence>
<feature type="domain" description="DprA winged helix" evidence="3">
    <location>
        <begin position="322"/>
        <end position="372"/>
    </location>
</feature>
<dbReference type="PANTHER" id="PTHR43022">
    <property type="entry name" value="PROTEIN SMF"/>
    <property type="match status" value="1"/>
</dbReference>
<dbReference type="Pfam" id="PF17782">
    <property type="entry name" value="WHD_DprA"/>
    <property type="match status" value="1"/>
</dbReference>
<evidence type="ECO:0000256" key="1">
    <source>
        <dbReference type="ARBA" id="ARBA00006525"/>
    </source>
</evidence>
<dbReference type="InterPro" id="IPR036388">
    <property type="entry name" value="WH-like_DNA-bd_sf"/>
</dbReference>
<dbReference type="PANTHER" id="PTHR43022:SF1">
    <property type="entry name" value="PROTEIN SMF"/>
    <property type="match status" value="1"/>
</dbReference>
<dbReference type="InterPro" id="IPR041614">
    <property type="entry name" value="DprA_WH"/>
</dbReference>
<accession>A0ABU9SWR3</accession>
<sequence>MYQENEHAYRETSENEQRQWLILAQLPRFSVAKLATILRKSAIQIADLFDADSKQLTAYGFSDAQIQQLQHPDERQLDKSLQWSEQTSSSLLNITSKHYPKVLLQTARPPILLYCFGNKDLLNTHQIAIVGSRNPSIAGKQNAQYFAQGLSQCGWTVTSGLALGIDGLAHDAVLKVKGSTVAVLGTGLNNIYPKRHVKMADCILEQGGTLVSEFVPDMPAKPENFPRRNRIISGMSLGTLIIEAAIKSGSLITARYALEQNRDVFAVPGNINNVLSKGCHYLIKQGAKLVECVSDINDEYQHLALNFLNIQQNELQKSARQSLASDKLLDSVDFETTPLDIVVERCGMPVAEVMSQLLEYELRGLVAAVPGGYLKLGEK</sequence>
<dbReference type="SUPFAM" id="SSF102405">
    <property type="entry name" value="MCP/YpsA-like"/>
    <property type="match status" value="1"/>
</dbReference>
<dbReference type="Pfam" id="PF25317">
    <property type="entry name" value="SAM_SMF"/>
    <property type="match status" value="1"/>
</dbReference>
<evidence type="ECO:0000259" key="4">
    <source>
        <dbReference type="Pfam" id="PF25317"/>
    </source>
</evidence>
<feature type="domain" description="Smf/DprA SLOG" evidence="2">
    <location>
        <begin position="92"/>
        <end position="300"/>
    </location>
</feature>
<feature type="domain" description="Smf/DprA SAM" evidence="4">
    <location>
        <begin position="17"/>
        <end position="82"/>
    </location>
</feature>
<dbReference type="NCBIfam" id="TIGR00732">
    <property type="entry name" value="dprA"/>
    <property type="match status" value="1"/>
</dbReference>
<proteinExistence type="inferred from homology"/>
<gene>
    <name evidence="5" type="primary">dprA</name>
    <name evidence="5" type="ORF">WNY77_10935</name>
</gene>